<evidence type="ECO:0000256" key="3">
    <source>
        <dbReference type="ARBA" id="ARBA00022553"/>
    </source>
</evidence>
<dbReference type="PANTHER" id="PTHR45436">
    <property type="entry name" value="SENSOR HISTIDINE KINASE YKOH"/>
    <property type="match status" value="1"/>
</dbReference>
<evidence type="ECO:0000256" key="8">
    <source>
        <dbReference type="SAM" id="Phobius"/>
    </source>
</evidence>
<dbReference type="RefSeq" id="WP_150010435.1">
    <property type="nucleotide sequence ID" value="NZ_VWSG01000002.1"/>
</dbReference>
<dbReference type="SMART" id="SM00387">
    <property type="entry name" value="HATPase_c"/>
    <property type="match status" value="1"/>
</dbReference>
<evidence type="ECO:0000256" key="1">
    <source>
        <dbReference type="ARBA" id="ARBA00000085"/>
    </source>
</evidence>
<dbReference type="InterPro" id="IPR036890">
    <property type="entry name" value="HATPase_C_sf"/>
</dbReference>
<keyword evidence="3" id="KW-0597">Phosphoprotein</keyword>
<evidence type="ECO:0000259" key="9">
    <source>
        <dbReference type="PROSITE" id="PS50109"/>
    </source>
</evidence>
<evidence type="ECO:0000256" key="5">
    <source>
        <dbReference type="ARBA" id="ARBA00022692"/>
    </source>
</evidence>
<dbReference type="EMBL" id="VWSG01000002">
    <property type="protein sequence ID" value="KAA5537809.1"/>
    <property type="molecule type" value="Genomic_DNA"/>
</dbReference>
<dbReference type="SUPFAM" id="SSF47384">
    <property type="entry name" value="Homodimeric domain of signal transducing histidine kinase"/>
    <property type="match status" value="1"/>
</dbReference>
<keyword evidence="5 8" id="KW-0812">Transmembrane</keyword>
<name>A0A5M6CX36_9FLAO</name>
<evidence type="ECO:0000313" key="10">
    <source>
        <dbReference type="EMBL" id="KAA5537809.1"/>
    </source>
</evidence>
<dbReference type="InterPro" id="IPR003661">
    <property type="entry name" value="HisK_dim/P_dom"/>
</dbReference>
<dbReference type="Gene3D" id="3.30.565.10">
    <property type="entry name" value="Histidine kinase-like ATPase, C-terminal domain"/>
    <property type="match status" value="1"/>
</dbReference>
<gene>
    <name evidence="10" type="ORF">F0460_03875</name>
</gene>
<protein>
    <recommendedName>
        <fullName evidence="2">histidine kinase</fullName>
        <ecNumber evidence="2">2.7.13.3</ecNumber>
    </recommendedName>
</protein>
<dbReference type="AlphaFoldDB" id="A0A5M6CX36"/>
<reference evidence="10 11" key="1">
    <citation type="submission" date="2019-09" db="EMBL/GenBank/DDBJ databases">
        <title>Genome sequence and assembly of Flavobacterium sp.</title>
        <authorList>
            <person name="Chhetri G."/>
        </authorList>
    </citation>
    <scope>NUCLEOTIDE SEQUENCE [LARGE SCALE GENOMIC DNA]</scope>
    <source>
        <strain evidence="10 11">SNL9</strain>
    </source>
</reference>
<organism evidence="10 11">
    <name type="scientific">Paenimyroides baculatum</name>
    <dbReference type="NCBI Taxonomy" id="2608000"/>
    <lineage>
        <taxon>Bacteria</taxon>
        <taxon>Pseudomonadati</taxon>
        <taxon>Bacteroidota</taxon>
        <taxon>Flavobacteriia</taxon>
        <taxon>Flavobacteriales</taxon>
        <taxon>Flavobacteriaceae</taxon>
        <taxon>Paenimyroides</taxon>
    </lineage>
</organism>
<dbReference type="InterPro" id="IPR005467">
    <property type="entry name" value="His_kinase_dom"/>
</dbReference>
<keyword evidence="7 8" id="KW-1133">Transmembrane helix</keyword>
<evidence type="ECO:0000256" key="7">
    <source>
        <dbReference type="ARBA" id="ARBA00022989"/>
    </source>
</evidence>
<evidence type="ECO:0000256" key="2">
    <source>
        <dbReference type="ARBA" id="ARBA00012438"/>
    </source>
</evidence>
<dbReference type="GO" id="GO:0000155">
    <property type="term" value="F:phosphorelay sensor kinase activity"/>
    <property type="evidence" value="ECO:0007669"/>
    <property type="project" value="InterPro"/>
</dbReference>
<feature type="domain" description="Histidine kinase" evidence="9">
    <location>
        <begin position="222"/>
        <end position="427"/>
    </location>
</feature>
<dbReference type="Pfam" id="PF02518">
    <property type="entry name" value="HATPase_c"/>
    <property type="match status" value="1"/>
</dbReference>
<dbReference type="CDD" id="cd00082">
    <property type="entry name" value="HisKA"/>
    <property type="match status" value="1"/>
</dbReference>
<proteinExistence type="predicted"/>
<sequence length="427" mass="49562">MSISLKNYTLKYLALALLVIIAVWAALFYAVILDELYDNTDDGLKDLKIQIIRKAYTDEATLQIKEFNFNQFKITPVNHSQYKEGNFFRNQLFYMEYDDEMEPYRILETYFVDRNGNCQKLEIRTSTVEEDDFRLDLFFALIFLYIFLVVSIVLINNIVLKKVWKPFYITLDNLGKYEFGKLYKAKQSTTEIREFKLLDQKIDKMIERNEAAFLQQKQFIENASHELQTPLAIAINKLDLLIEKESFPQDNLIDLSETKNGLIRLVNLNKSLLMLSRIENNQYADKSEIEMNEVLKHVLEDFLDLLQFKNIDLDFSESAQFKTVINPDLAYILISNLIRNAVKYNSDGGKIIVTVDSYGVEIKNTSIGNEPLSELVFNRFYKAVNDNSSTGLGLSIVKSIAENHAALNILYSFENNFHVFSLKTKNS</sequence>
<dbReference type="InterPro" id="IPR003594">
    <property type="entry name" value="HATPase_dom"/>
</dbReference>
<dbReference type="InterPro" id="IPR036097">
    <property type="entry name" value="HisK_dim/P_sf"/>
</dbReference>
<dbReference type="PANTHER" id="PTHR45436:SF5">
    <property type="entry name" value="SENSOR HISTIDINE KINASE TRCS"/>
    <property type="match status" value="1"/>
</dbReference>
<comment type="catalytic activity">
    <reaction evidence="1">
        <text>ATP + protein L-histidine = ADP + protein N-phospho-L-histidine.</text>
        <dbReference type="EC" id="2.7.13.3"/>
    </reaction>
</comment>
<dbReference type="SMART" id="SM00388">
    <property type="entry name" value="HisKA"/>
    <property type="match status" value="1"/>
</dbReference>
<accession>A0A5M6CX36</accession>
<dbReference type="SUPFAM" id="SSF55874">
    <property type="entry name" value="ATPase domain of HSP90 chaperone/DNA topoisomerase II/histidine kinase"/>
    <property type="match status" value="1"/>
</dbReference>
<keyword evidence="4" id="KW-0808">Transferase</keyword>
<keyword evidence="6 10" id="KW-0418">Kinase</keyword>
<comment type="caution">
    <text evidence="10">The sequence shown here is derived from an EMBL/GenBank/DDBJ whole genome shotgun (WGS) entry which is preliminary data.</text>
</comment>
<dbReference type="Pfam" id="PF00512">
    <property type="entry name" value="HisKA"/>
    <property type="match status" value="1"/>
</dbReference>
<dbReference type="Gene3D" id="1.10.287.130">
    <property type="match status" value="1"/>
</dbReference>
<dbReference type="PROSITE" id="PS50109">
    <property type="entry name" value="HIS_KIN"/>
    <property type="match status" value="1"/>
</dbReference>
<dbReference type="InterPro" id="IPR050428">
    <property type="entry name" value="TCS_sensor_his_kinase"/>
</dbReference>
<dbReference type="EC" id="2.7.13.3" evidence="2"/>
<keyword evidence="8" id="KW-0472">Membrane</keyword>
<dbReference type="Proteomes" id="UP000325141">
    <property type="component" value="Unassembled WGS sequence"/>
</dbReference>
<feature type="transmembrane region" description="Helical" evidence="8">
    <location>
        <begin position="12"/>
        <end position="32"/>
    </location>
</feature>
<evidence type="ECO:0000256" key="6">
    <source>
        <dbReference type="ARBA" id="ARBA00022777"/>
    </source>
</evidence>
<evidence type="ECO:0000313" key="11">
    <source>
        <dbReference type="Proteomes" id="UP000325141"/>
    </source>
</evidence>
<keyword evidence="11" id="KW-1185">Reference proteome</keyword>
<evidence type="ECO:0000256" key="4">
    <source>
        <dbReference type="ARBA" id="ARBA00022679"/>
    </source>
</evidence>
<dbReference type="GO" id="GO:0005886">
    <property type="term" value="C:plasma membrane"/>
    <property type="evidence" value="ECO:0007669"/>
    <property type="project" value="TreeGrafter"/>
</dbReference>
<feature type="transmembrane region" description="Helical" evidence="8">
    <location>
        <begin position="137"/>
        <end position="159"/>
    </location>
</feature>